<dbReference type="KEGG" id="rgu:A4W93_21020"/>
<dbReference type="SUPFAM" id="SSF52172">
    <property type="entry name" value="CheY-like"/>
    <property type="match status" value="1"/>
</dbReference>
<feature type="domain" description="Response regulatory" evidence="3">
    <location>
        <begin position="7"/>
        <end position="121"/>
    </location>
</feature>
<dbReference type="Proteomes" id="UP000193427">
    <property type="component" value="Chromosome"/>
</dbReference>
<dbReference type="InterPro" id="IPR011006">
    <property type="entry name" value="CheY-like_superfamily"/>
</dbReference>
<dbReference type="PROSITE" id="PS50110">
    <property type="entry name" value="RESPONSE_REGULATORY"/>
    <property type="match status" value="1"/>
</dbReference>
<accession>A0A1W6LD34</accession>
<keyword evidence="5" id="KW-1185">Reference proteome</keyword>
<dbReference type="RefSeq" id="WP_237357591.1">
    <property type="nucleotide sequence ID" value="NZ_BSPR01000006.1"/>
</dbReference>
<dbReference type="SMART" id="SM00448">
    <property type="entry name" value="REC"/>
    <property type="match status" value="1"/>
</dbReference>
<evidence type="ECO:0000256" key="2">
    <source>
        <dbReference type="PROSITE-ProRule" id="PRU00169"/>
    </source>
</evidence>
<dbReference type="PANTHER" id="PTHR44591">
    <property type="entry name" value="STRESS RESPONSE REGULATOR PROTEIN 1"/>
    <property type="match status" value="1"/>
</dbReference>
<evidence type="ECO:0000313" key="4">
    <source>
        <dbReference type="EMBL" id="ARN22181.1"/>
    </source>
</evidence>
<feature type="modified residue" description="4-aspartylphosphate" evidence="2">
    <location>
        <position position="56"/>
    </location>
</feature>
<dbReference type="AlphaFoldDB" id="A0A1W6LD34"/>
<proteinExistence type="predicted"/>
<organism evidence="4 5">
    <name type="scientific">Piscinibacter gummiphilus</name>
    <dbReference type="NCBI Taxonomy" id="946333"/>
    <lineage>
        <taxon>Bacteria</taxon>
        <taxon>Pseudomonadati</taxon>
        <taxon>Pseudomonadota</taxon>
        <taxon>Betaproteobacteria</taxon>
        <taxon>Burkholderiales</taxon>
        <taxon>Sphaerotilaceae</taxon>
        <taxon>Piscinibacter</taxon>
    </lineage>
</organism>
<gene>
    <name evidence="4" type="ORF">A4W93_21020</name>
</gene>
<dbReference type="InterPro" id="IPR001789">
    <property type="entry name" value="Sig_transdc_resp-reg_receiver"/>
</dbReference>
<dbReference type="Gene3D" id="3.40.50.2300">
    <property type="match status" value="1"/>
</dbReference>
<reference evidence="4 5" key="1">
    <citation type="submission" date="2016-04" db="EMBL/GenBank/DDBJ databases">
        <title>Complete genome sequence of natural rubber-degrading, novel Gram-negative bacterium, Rhizobacter gummiphilus strain NS21.</title>
        <authorList>
            <person name="Tabata M."/>
            <person name="Kasai D."/>
            <person name="Fukuda M."/>
        </authorList>
    </citation>
    <scope>NUCLEOTIDE SEQUENCE [LARGE SCALE GENOMIC DNA]</scope>
    <source>
        <strain evidence="4 5">NS21</strain>
    </source>
</reference>
<dbReference type="InterPro" id="IPR050595">
    <property type="entry name" value="Bact_response_regulator"/>
</dbReference>
<evidence type="ECO:0000256" key="1">
    <source>
        <dbReference type="ARBA" id="ARBA00022553"/>
    </source>
</evidence>
<name>A0A1W6LD34_9BURK</name>
<protein>
    <recommendedName>
        <fullName evidence="3">Response regulatory domain-containing protein</fullName>
    </recommendedName>
</protein>
<dbReference type="Pfam" id="PF00072">
    <property type="entry name" value="Response_reg"/>
    <property type="match status" value="1"/>
</dbReference>
<dbReference type="STRING" id="946333.A4W93_21020"/>
<dbReference type="PANTHER" id="PTHR44591:SF25">
    <property type="entry name" value="CHEMOTAXIS TWO-COMPONENT RESPONSE REGULATOR"/>
    <property type="match status" value="1"/>
</dbReference>
<sequence>MAIPHPIIAVVDDEPAVRAMLQRALRLAGYHAEAFATGQEFLAALAHRRPDCVILDMHMPGLSGLDVAQQLSGRQLHLPVIFITASDEVSIDGRTDPATTVGLLRKPFPSDTLFEAVEAALRIKARGAED</sequence>
<evidence type="ECO:0000313" key="5">
    <source>
        <dbReference type="Proteomes" id="UP000193427"/>
    </source>
</evidence>
<evidence type="ECO:0000259" key="3">
    <source>
        <dbReference type="PROSITE" id="PS50110"/>
    </source>
</evidence>
<dbReference type="GO" id="GO:0000160">
    <property type="term" value="P:phosphorelay signal transduction system"/>
    <property type="evidence" value="ECO:0007669"/>
    <property type="project" value="InterPro"/>
</dbReference>
<dbReference type="EMBL" id="CP015118">
    <property type="protein sequence ID" value="ARN22181.1"/>
    <property type="molecule type" value="Genomic_DNA"/>
</dbReference>
<keyword evidence="1 2" id="KW-0597">Phosphoprotein</keyword>